<evidence type="ECO:0000259" key="7">
    <source>
        <dbReference type="Pfam" id="PF25954"/>
    </source>
</evidence>
<evidence type="ECO:0000259" key="8">
    <source>
        <dbReference type="Pfam" id="PF25967"/>
    </source>
</evidence>
<dbReference type="PROSITE" id="PS00879">
    <property type="entry name" value="ODR_DC_2_2"/>
    <property type="match status" value="1"/>
</dbReference>
<evidence type="ECO:0000256" key="2">
    <source>
        <dbReference type="ARBA" id="ARBA00009477"/>
    </source>
</evidence>
<dbReference type="Pfam" id="PF25954">
    <property type="entry name" value="Beta-barrel_RND_2"/>
    <property type="match status" value="1"/>
</dbReference>
<keyword evidence="5" id="KW-1133">Transmembrane helix</keyword>
<dbReference type="Proteomes" id="UP001564408">
    <property type="component" value="Unassembled WGS sequence"/>
</dbReference>
<dbReference type="EMBL" id="JBDKXB010000018">
    <property type="protein sequence ID" value="MEY6433293.1"/>
    <property type="molecule type" value="Genomic_DNA"/>
</dbReference>
<keyword evidence="5" id="KW-0812">Transmembrane</keyword>
<comment type="caution">
    <text evidence="9">The sequence shown here is derived from an EMBL/GenBank/DDBJ whole genome shotgun (WGS) entry which is preliminary data.</text>
</comment>
<keyword evidence="5" id="KW-0472">Membrane</keyword>
<feature type="coiled-coil region" evidence="4">
    <location>
        <begin position="120"/>
        <end position="147"/>
    </location>
</feature>
<evidence type="ECO:0000256" key="3">
    <source>
        <dbReference type="ARBA" id="ARBA00022448"/>
    </source>
</evidence>
<evidence type="ECO:0000313" key="9">
    <source>
        <dbReference type="EMBL" id="MEY6433293.1"/>
    </source>
</evidence>
<organism evidence="9 10">
    <name type="scientific">Thioalkalicoccus limnaeus</name>
    <dbReference type="NCBI Taxonomy" id="120681"/>
    <lineage>
        <taxon>Bacteria</taxon>
        <taxon>Pseudomonadati</taxon>
        <taxon>Pseudomonadota</taxon>
        <taxon>Gammaproteobacteria</taxon>
        <taxon>Chromatiales</taxon>
        <taxon>Chromatiaceae</taxon>
        <taxon>Thioalkalicoccus</taxon>
    </lineage>
</organism>
<dbReference type="InterPro" id="IPR058625">
    <property type="entry name" value="MdtA-like_BSH"/>
</dbReference>
<sequence length="406" mass="43442">MSESDLLRELRIDTQDREPRGRGRWLWFAVIWLLLLGGGLGGYQLVSGRALAVDTAVVEALEAGSTTVLDATGYLIARRQATVSSKISGRLAEVLIEEGERVEAGQVMARLDDTDARAQLALVEARLAAARAELGQIQVQLDQARRDEARQQGLHARGLGSEEALDNSRTRVLVLAAQLAAAESQVRVAEAQLQVAQVDYDNTVVRAPFSGVVVAKAAQPGEIVSPMSAGGGFTRTGIGTIVDMESLEIEVDVNEAFINRVQPGQPVVAVLDAYPDWSIPAAVIAIIPTADRAKATIRVRVALLSEDPRLVPEMGVRVSFLRESPPEPDALAQGVLVPATAVRERDGYSVVFVLDGGQAREREVRVAEDLGDRRLIEAGLAVGERVVRAPPPGLVDGRRITARSGA</sequence>
<feature type="domain" description="CusB-like beta-barrel" evidence="7">
    <location>
        <begin position="249"/>
        <end position="322"/>
    </location>
</feature>
<dbReference type="Gene3D" id="1.10.287.470">
    <property type="entry name" value="Helix hairpin bin"/>
    <property type="match status" value="1"/>
</dbReference>
<keyword evidence="4" id="KW-0175">Coiled coil</keyword>
<dbReference type="Pfam" id="PF25967">
    <property type="entry name" value="RND-MFP_C"/>
    <property type="match status" value="1"/>
</dbReference>
<dbReference type="InterPro" id="IPR058627">
    <property type="entry name" value="MdtA-like_C"/>
</dbReference>
<feature type="domain" description="Multidrug resistance protein MdtA-like barrel-sandwich hybrid" evidence="6">
    <location>
        <begin position="79"/>
        <end position="225"/>
    </location>
</feature>
<dbReference type="RefSeq" id="WP_369667675.1">
    <property type="nucleotide sequence ID" value="NZ_JBDKXB010000018.1"/>
</dbReference>
<dbReference type="PANTHER" id="PTHR30469">
    <property type="entry name" value="MULTIDRUG RESISTANCE PROTEIN MDTA"/>
    <property type="match status" value="1"/>
</dbReference>
<dbReference type="InterPro" id="IPR006143">
    <property type="entry name" value="RND_pump_MFP"/>
</dbReference>
<comment type="subcellular location">
    <subcellularLocation>
        <location evidence="1">Cell envelope</location>
    </subcellularLocation>
</comment>
<feature type="domain" description="Multidrug resistance protein MdtA-like C-terminal permuted SH3" evidence="8">
    <location>
        <begin position="335"/>
        <end position="387"/>
    </location>
</feature>
<evidence type="ECO:0000313" key="10">
    <source>
        <dbReference type="Proteomes" id="UP001564408"/>
    </source>
</evidence>
<dbReference type="InterPro" id="IPR058792">
    <property type="entry name" value="Beta-barrel_RND_2"/>
</dbReference>
<name>A0ABV4BFI3_9GAMM</name>
<evidence type="ECO:0000256" key="5">
    <source>
        <dbReference type="SAM" id="Phobius"/>
    </source>
</evidence>
<feature type="transmembrane region" description="Helical" evidence="5">
    <location>
        <begin position="25"/>
        <end position="46"/>
    </location>
</feature>
<evidence type="ECO:0000259" key="6">
    <source>
        <dbReference type="Pfam" id="PF25917"/>
    </source>
</evidence>
<gene>
    <name evidence="9" type="ORF">ABC977_12860</name>
</gene>
<dbReference type="Gene3D" id="2.40.420.20">
    <property type="match status" value="1"/>
</dbReference>
<protein>
    <submittedName>
        <fullName evidence="9">Efflux RND transporter periplasmic adaptor subunit</fullName>
    </submittedName>
</protein>
<dbReference type="Gene3D" id="2.40.50.100">
    <property type="match status" value="1"/>
</dbReference>
<dbReference type="Gene3D" id="2.40.30.170">
    <property type="match status" value="1"/>
</dbReference>
<proteinExistence type="inferred from homology"/>
<evidence type="ECO:0000256" key="1">
    <source>
        <dbReference type="ARBA" id="ARBA00004196"/>
    </source>
</evidence>
<dbReference type="Pfam" id="PF25917">
    <property type="entry name" value="BSH_RND"/>
    <property type="match status" value="1"/>
</dbReference>
<evidence type="ECO:0000256" key="4">
    <source>
        <dbReference type="SAM" id="Coils"/>
    </source>
</evidence>
<dbReference type="InterPro" id="IPR022657">
    <property type="entry name" value="De-COase2_CS"/>
</dbReference>
<accession>A0ABV4BFI3</accession>
<keyword evidence="10" id="KW-1185">Reference proteome</keyword>
<dbReference type="PANTHER" id="PTHR30469:SF38">
    <property type="entry name" value="HLYD FAMILY SECRETION PROTEIN"/>
    <property type="match status" value="1"/>
</dbReference>
<dbReference type="SUPFAM" id="SSF111369">
    <property type="entry name" value="HlyD-like secretion proteins"/>
    <property type="match status" value="1"/>
</dbReference>
<keyword evidence="3" id="KW-0813">Transport</keyword>
<dbReference type="NCBIfam" id="TIGR01730">
    <property type="entry name" value="RND_mfp"/>
    <property type="match status" value="1"/>
</dbReference>
<reference evidence="9 10" key="1">
    <citation type="submission" date="2024-05" db="EMBL/GenBank/DDBJ databases">
        <title>Genome Sequence and Characterization of the New Strain Purple Sulfur Bacterium of Genus Thioalkalicoccus.</title>
        <authorList>
            <person name="Bryantseva I.A."/>
            <person name="Kyndt J.A."/>
            <person name="Imhoff J.F."/>
        </authorList>
    </citation>
    <scope>NUCLEOTIDE SEQUENCE [LARGE SCALE GENOMIC DNA]</scope>
    <source>
        <strain evidence="9 10">Um2</strain>
    </source>
</reference>
<comment type="similarity">
    <text evidence="2">Belongs to the membrane fusion protein (MFP) (TC 8.A.1) family.</text>
</comment>